<reference evidence="2" key="1">
    <citation type="submission" date="2020-10" db="EMBL/GenBank/DDBJ databases">
        <authorList>
            <person name="Gilroy R."/>
        </authorList>
    </citation>
    <scope>NUCLEOTIDE SEQUENCE</scope>
    <source>
        <strain evidence="2">G3-3990</strain>
    </source>
</reference>
<gene>
    <name evidence="2" type="ORF">IAA73_01645</name>
</gene>
<dbReference type="Proteomes" id="UP000823641">
    <property type="component" value="Unassembled WGS sequence"/>
</dbReference>
<feature type="domain" description="rRNA small subunit methyltransferase F RNA-binding PUA-like" evidence="1">
    <location>
        <begin position="2"/>
        <end position="38"/>
    </location>
</feature>
<dbReference type="EMBL" id="JADIMG010000012">
    <property type="protein sequence ID" value="MBO8459027.1"/>
    <property type="molecule type" value="Genomic_DNA"/>
</dbReference>
<dbReference type="InterPro" id="IPR027391">
    <property type="entry name" value="Nol1_Nop2_Fmu_2"/>
</dbReference>
<reference evidence="2" key="2">
    <citation type="journal article" date="2021" name="PeerJ">
        <title>Extensive microbial diversity within the chicken gut microbiome revealed by metagenomics and culture.</title>
        <authorList>
            <person name="Gilroy R."/>
            <person name="Ravi A."/>
            <person name="Getino M."/>
            <person name="Pursley I."/>
            <person name="Horton D.L."/>
            <person name="Alikhan N.F."/>
            <person name="Baker D."/>
            <person name="Gharbi K."/>
            <person name="Hall N."/>
            <person name="Watson M."/>
            <person name="Adriaenssens E.M."/>
            <person name="Foster-Nyarko E."/>
            <person name="Jarju S."/>
            <person name="Secka A."/>
            <person name="Antonio M."/>
            <person name="Oren A."/>
            <person name="Chaudhuri R.R."/>
            <person name="La Ragione R."/>
            <person name="Hildebrand F."/>
            <person name="Pallen M.J."/>
        </authorList>
    </citation>
    <scope>NUCLEOTIDE SEQUENCE</scope>
    <source>
        <strain evidence="2">G3-3990</strain>
    </source>
</reference>
<evidence type="ECO:0000313" key="3">
    <source>
        <dbReference type="Proteomes" id="UP000823641"/>
    </source>
</evidence>
<comment type="caution">
    <text evidence="2">The sequence shown here is derived from an EMBL/GenBank/DDBJ whole genome shotgun (WGS) entry which is preliminary data.</text>
</comment>
<evidence type="ECO:0000259" key="1">
    <source>
        <dbReference type="Pfam" id="PF13636"/>
    </source>
</evidence>
<dbReference type="Gene3D" id="2.30.130.60">
    <property type="match status" value="1"/>
</dbReference>
<organism evidence="2 3">
    <name type="scientific">Candidatus Gallipaludibacter merdavium</name>
    <dbReference type="NCBI Taxonomy" id="2840839"/>
    <lineage>
        <taxon>Bacteria</taxon>
        <taxon>Pseudomonadati</taxon>
        <taxon>Bacteroidota</taxon>
        <taxon>Bacteroidia</taxon>
        <taxon>Bacteroidales</taxon>
        <taxon>Candidatus Gallipaludibacter</taxon>
    </lineage>
</organism>
<protein>
    <submittedName>
        <fullName evidence="2">rRNA cytosine-C5-methyltransferase</fullName>
    </submittedName>
</protein>
<dbReference type="AlphaFoldDB" id="A0A9D9HSG3"/>
<dbReference type="Pfam" id="PF13636">
    <property type="entry name" value="Methyltranf_PUA"/>
    <property type="match status" value="1"/>
</dbReference>
<evidence type="ECO:0000313" key="2">
    <source>
        <dbReference type="EMBL" id="MBO8459027.1"/>
    </source>
</evidence>
<feature type="non-terminal residue" evidence="2">
    <location>
        <position position="1"/>
    </location>
</feature>
<sequence length="51" mass="5825">EADAPRGYILIRYKGKALGFVKNIGNRANNLYPQEWRIRSGYLTEQVSVVV</sequence>
<name>A0A9D9HSG3_9BACT</name>
<proteinExistence type="predicted"/>
<accession>A0A9D9HSG3</accession>